<dbReference type="InterPro" id="IPR036568">
    <property type="entry name" value="GGCT-like_sf"/>
</dbReference>
<feature type="active site" description="Proton acceptor" evidence="3">
    <location>
        <position position="202"/>
    </location>
</feature>
<dbReference type="Pfam" id="PF06094">
    <property type="entry name" value="GGACT"/>
    <property type="match status" value="1"/>
</dbReference>
<evidence type="ECO:0000256" key="2">
    <source>
        <dbReference type="ARBA" id="ARBA00008861"/>
    </source>
</evidence>
<evidence type="ECO:0000256" key="1">
    <source>
        <dbReference type="ARBA" id="ARBA00002782"/>
    </source>
</evidence>
<dbReference type="AlphaFoldDB" id="A0A453KUC1"/>
<sequence>RQEGGGCSGGVTDRDKRGEADVGGPGRTDGAQLHLYRRLRLVARRSGHGLLVLYSVPLSWMTQRQRPKQAIYTYSWATLFFEPLLVFRVVTEVLRESRLADGQRGSEAIMEAASAASAATATATMVFVYGTLKRGFPNYPRLAAFDCPFAGAATTAAPASLVIGPYSVPFLLPTPTPSSGRLVSGELYSASPSALADLDLLEGTHLGVYERRRITVVVDGASKEVEAQAYFANASYAEFLWLRCGGEAAEIAEYTMEHAGRYVPPSGRSPGVSGLMDAVRAFLATAPPEN</sequence>
<dbReference type="SUPFAM" id="SSF110857">
    <property type="entry name" value="Gamma-glutamyl cyclotransferase-like"/>
    <property type="match status" value="1"/>
</dbReference>
<feature type="region of interest" description="Disordered" evidence="5">
    <location>
        <begin position="1"/>
        <end position="26"/>
    </location>
</feature>
<evidence type="ECO:0000256" key="3">
    <source>
        <dbReference type="PIRSR" id="PIRSR639126-1"/>
    </source>
</evidence>
<dbReference type="CDD" id="cd06661">
    <property type="entry name" value="GGCT_like"/>
    <property type="match status" value="1"/>
</dbReference>
<dbReference type="GO" id="GO:0061929">
    <property type="term" value="F:gamma-glutamylaminecyclotransferase activity"/>
    <property type="evidence" value="ECO:0007669"/>
    <property type="project" value="InterPro"/>
</dbReference>
<dbReference type="Proteomes" id="UP000015105">
    <property type="component" value="Chromosome 5D"/>
</dbReference>
<accession>A0A453KUC1</accession>
<reference evidence="7" key="4">
    <citation type="submission" date="2019-03" db="UniProtKB">
        <authorList>
            <consortium name="EnsemblPlants"/>
        </authorList>
    </citation>
    <scope>IDENTIFICATION</scope>
</reference>
<reference evidence="7" key="3">
    <citation type="journal article" date="2017" name="Nature">
        <title>Genome sequence of the progenitor of the wheat D genome Aegilops tauschii.</title>
        <authorList>
            <person name="Luo M.C."/>
            <person name="Gu Y.Q."/>
            <person name="Puiu D."/>
            <person name="Wang H."/>
            <person name="Twardziok S.O."/>
            <person name="Deal K.R."/>
            <person name="Huo N."/>
            <person name="Zhu T."/>
            <person name="Wang L."/>
            <person name="Wang Y."/>
            <person name="McGuire P.E."/>
            <person name="Liu S."/>
            <person name="Long H."/>
            <person name="Ramasamy R.K."/>
            <person name="Rodriguez J.C."/>
            <person name="Van S.L."/>
            <person name="Yuan L."/>
            <person name="Wang Z."/>
            <person name="Xia Z."/>
            <person name="Xiao L."/>
            <person name="Anderson O.D."/>
            <person name="Ouyang S."/>
            <person name="Liang Y."/>
            <person name="Zimin A.V."/>
            <person name="Pertea G."/>
            <person name="Qi P."/>
            <person name="Bennetzen J.L."/>
            <person name="Dai X."/>
            <person name="Dawson M.W."/>
            <person name="Muller H.G."/>
            <person name="Kugler K."/>
            <person name="Rivarola-Duarte L."/>
            <person name="Spannagl M."/>
            <person name="Mayer K.F.X."/>
            <person name="Lu F.H."/>
            <person name="Bevan M.W."/>
            <person name="Leroy P."/>
            <person name="Li P."/>
            <person name="You F.M."/>
            <person name="Sun Q."/>
            <person name="Liu Z."/>
            <person name="Lyons E."/>
            <person name="Wicker T."/>
            <person name="Salzberg S.L."/>
            <person name="Devos K.M."/>
            <person name="Dvorak J."/>
        </authorList>
    </citation>
    <scope>NUCLEOTIDE SEQUENCE [LARGE SCALE GENOMIC DNA]</scope>
    <source>
        <strain evidence="7">cv. AL8/78</strain>
    </source>
</reference>
<dbReference type="GO" id="GO:0005829">
    <property type="term" value="C:cytosol"/>
    <property type="evidence" value="ECO:0007669"/>
    <property type="project" value="TreeGrafter"/>
</dbReference>
<reference evidence="8" key="1">
    <citation type="journal article" date="2014" name="Science">
        <title>Ancient hybridizations among the ancestral genomes of bread wheat.</title>
        <authorList>
            <consortium name="International Wheat Genome Sequencing Consortium,"/>
            <person name="Marcussen T."/>
            <person name="Sandve S.R."/>
            <person name="Heier L."/>
            <person name="Spannagl M."/>
            <person name="Pfeifer M."/>
            <person name="Jakobsen K.S."/>
            <person name="Wulff B.B."/>
            <person name="Steuernagel B."/>
            <person name="Mayer K.F."/>
            <person name="Olsen O.A."/>
        </authorList>
    </citation>
    <scope>NUCLEOTIDE SEQUENCE [LARGE SCALE GENOMIC DNA]</scope>
    <source>
        <strain evidence="8">cv. AL8/78</strain>
    </source>
</reference>
<evidence type="ECO:0000256" key="4">
    <source>
        <dbReference type="RuleBase" id="RU367036"/>
    </source>
</evidence>
<evidence type="ECO:0000256" key="5">
    <source>
        <dbReference type="SAM" id="MobiDB-lite"/>
    </source>
</evidence>
<name>A0A453KUC1_AEGTS</name>
<dbReference type="EnsemblPlants" id="AET5Gv20516400.2">
    <property type="protein sequence ID" value="AET5Gv20516400.2"/>
    <property type="gene ID" value="AET5Gv20516400"/>
</dbReference>
<reference evidence="8" key="2">
    <citation type="journal article" date="2017" name="Nat. Plants">
        <title>The Aegilops tauschii genome reveals multiple impacts of transposons.</title>
        <authorList>
            <person name="Zhao G."/>
            <person name="Zou C."/>
            <person name="Li K."/>
            <person name="Wang K."/>
            <person name="Li T."/>
            <person name="Gao L."/>
            <person name="Zhang X."/>
            <person name="Wang H."/>
            <person name="Yang Z."/>
            <person name="Liu X."/>
            <person name="Jiang W."/>
            <person name="Mao L."/>
            <person name="Kong X."/>
            <person name="Jiao Y."/>
            <person name="Jia J."/>
        </authorList>
    </citation>
    <scope>NUCLEOTIDE SEQUENCE [LARGE SCALE GENOMIC DNA]</scope>
    <source>
        <strain evidence="8">cv. AL8/78</strain>
    </source>
</reference>
<dbReference type="InterPro" id="IPR009288">
    <property type="entry name" value="AIG2-like_dom"/>
</dbReference>
<feature type="domain" description="Gamma-glutamylcyclotransferase AIG2-like" evidence="6">
    <location>
        <begin position="126"/>
        <end position="234"/>
    </location>
</feature>
<evidence type="ECO:0000313" key="8">
    <source>
        <dbReference type="Proteomes" id="UP000015105"/>
    </source>
</evidence>
<dbReference type="InterPro" id="IPR039126">
    <property type="entry name" value="GGACT"/>
</dbReference>
<dbReference type="FunFam" id="3.10.490.10:FF:000012">
    <property type="entry name" value="AIG2-like (Avirulence induced gene) family protein"/>
    <property type="match status" value="1"/>
</dbReference>
<dbReference type="Gramene" id="AET5Gv20516400.2">
    <property type="protein sequence ID" value="AET5Gv20516400.2"/>
    <property type="gene ID" value="AET5Gv20516400"/>
</dbReference>
<evidence type="ECO:0000313" key="7">
    <source>
        <dbReference type="EnsemblPlants" id="AET5Gv20516400.2"/>
    </source>
</evidence>
<evidence type="ECO:0000259" key="6">
    <source>
        <dbReference type="Pfam" id="PF06094"/>
    </source>
</evidence>
<keyword evidence="8" id="KW-1185">Reference proteome</keyword>
<dbReference type="Gene3D" id="3.10.490.10">
    <property type="entry name" value="Gamma-glutamyl cyclotransferase-like"/>
    <property type="match status" value="1"/>
</dbReference>
<dbReference type="PANTHER" id="PTHR12510">
    <property type="entry name" value="TROPONIN C-AKIN-1 PROTEIN"/>
    <property type="match status" value="1"/>
</dbReference>
<organism evidence="7 8">
    <name type="scientific">Aegilops tauschii subsp. strangulata</name>
    <name type="common">Goatgrass</name>
    <dbReference type="NCBI Taxonomy" id="200361"/>
    <lineage>
        <taxon>Eukaryota</taxon>
        <taxon>Viridiplantae</taxon>
        <taxon>Streptophyta</taxon>
        <taxon>Embryophyta</taxon>
        <taxon>Tracheophyta</taxon>
        <taxon>Spermatophyta</taxon>
        <taxon>Magnoliopsida</taxon>
        <taxon>Liliopsida</taxon>
        <taxon>Poales</taxon>
        <taxon>Poaceae</taxon>
        <taxon>BOP clade</taxon>
        <taxon>Pooideae</taxon>
        <taxon>Triticodae</taxon>
        <taxon>Triticeae</taxon>
        <taxon>Triticinae</taxon>
        <taxon>Aegilops</taxon>
    </lineage>
</organism>
<proteinExistence type="inferred from homology"/>
<dbReference type="PANTHER" id="PTHR12510:SF5">
    <property type="entry name" value="GAMMA-GLUTAMYLCYCLOTRANSFERASE FAMILY PROTEIN"/>
    <property type="match status" value="1"/>
</dbReference>
<comment type="function">
    <text evidence="1">Putative gamma-glutamylcyclotransferase.</text>
</comment>
<reference evidence="7" key="5">
    <citation type="journal article" date="2021" name="G3 (Bethesda)">
        <title>Aegilops tauschii genome assembly Aet v5.0 features greater sequence contiguity and improved annotation.</title>
        <authorList>
            <person name="Wang L."/>
            <person name="Zhu T."/>
            <person name="Rodriguez J.C."/>
            <person name="Deal K.R."/>
            <person name="Dubcovsky J."/>
            <person name="McGuire P.E."/>
            <person name="Lux T."/>
            <person name="Spannagl M."/>
            <person name="Mayer K.F.X."/>
            <person name="Baldrich P."/>
            <person name="Meyers B.C."/>
            <person name="Huo N."/>
            <person name="Gu Y.Q."/>
            <person name="Zhou H."/>
            <person name="Devos K.M."/>
            <person name="Bennetzen J.L."/>
            <person name="Unver T."/>
            <person name="Budak H."/>
            <person name="Gulick P.J."/>
            <person name="Galiba G."/>
            <person name="Kalapos B."/>
            <person name="Nelson D.R."/>
            <person name="Li P."/>
            <person name="You F.M."/>
            <person name="Luo M.C."/>
            <person name="Dvorak J."/>
        </authorList>
    </citation>
    <scope>NUCLEOTIDE SEQUENCE [LARGE SCALE GENOMIC DNA]</scope>
    <source>
        <strain evidence="7">cv. AL8/78</strain>
    </source>
</reference>
<protein>
    <recommendedName>
        <fullName evidence="4">Gamma-glutamylcyclotransferase family protein</fullName>
    </recommendedName>
</protein>
<comment type="similarity">
    <text evidence="2 4">Belongs to the gamma-glutamylcyclotransferase family.</text>
</comment>
<dbReference type="InterPro" id="IPR013024">
    <property type="entry name" value="GGCT-like"/>
</dbReference>
<dbReference type="STRING" id="200361.A0A453KUC1"/>